<feature type="domain" description="Cytochrome c" evidence="6">
    <location>
        <begin position="35"/>
        <end position="115"/>
    </location>
</feature>
<dbReference type="Gene3D" id="1.10.760.10">
    <property type="entry name" value="Cytochrome c-like domain"/>
    <property type="match status" value="1"/>
</dbReference>
<keyword evidence="3 4" id="KW-0408">Iron</keyword>
<keyword evidence="8" id="KW-1185">Reference proteome</keyword>
<dbReference type="eggNOG" id="COG2010">
    <property type="taxonomic scope" value="Bacteria"/>
</dbReference>
<evidence type="ECO:0000256" key="2">
    <source>
        <dbReference type="ARBA" id="ARBA00022723"/>
    </source>
</evidence>
<keyword evidence="1 4" id="KW-0349">Heme</keyword>
<dbReference type="GO" id="GO:0046872">
    <property type="term" value="F:metal ion binding"/>
    <property type="evidence" value="ECO:0007669"/>
    <property type="project" value="UniProtKB-KW"/>
</dbReference>
<dbReference type="GO" id="GO:0020037">
    <property type="term" value="F:heme binding"/>
    <property type="evidence" value="ECO:0007669"/>
    <property type="project" value="InterPro"/>
</dbReference>
<protein>
    <submittedName>
        <fullName evidence="7">Cytochrome c, class I</fullName>
    </submittedName>
</protein>
<name>A5FYU3_ACICJ</name>
<sequence>MTKGHRALLAAAAAAMLSLPGLAQAGCASGDFTAAQAATGQTLYDANCAACHMTNLSGGSGPALGGAKFKSYLEFTKITGAQLLAFIKSQMPYQAPGSLKSAEYDAIFAHILQQNGYPSGSTKLDAETASCIKMLPYPGKS</sequence>
<dbReference type="RefSeq" id="WP_007422213.1">
    <property type="nucleotide sequence ID" value="NC_009484.1"/>
</dbReference>
<organism evidence="7 8">
    <name type="scientific">Acidiphilium cryptum (strain JF-5)</name>
    <dbReference type="NCBI Taxonomy" id="349163"/>
    <lineage>
        <taxon>Bacteria</taxon>
        <taxon>Pseudomonadati</taxon>
        <taxon>Pseudomonadota</taxon>
        <taxon>Alphaproteobacteria</taxon>
        <taxon>Acetobacterales</taxon>
        <taxon>Acidocellaceae</taxon>
        <taxon>Acidiphilium</taxon>
    </lineage>
</organism>
<evidence type="ECO:0000313" key="7">
    <source>
        <dbReference type="EMBL" id="ABQ30775.1"/>
    </source>
</evidence>
<dbReference type="STRING" id="349163.Acry_1569"/>
<evidence type="ECO:0000313" key="8">
    <source>
        <dbReference type="Proteomes" id="UP000000245"/>
    </source>
</evidence>
<evidence type="ECO:0000256" key="3">
    <source>
        <dbReference type="ARBA" id="ARBA00023004"/>
    </source>
</evidence>
<evidence type="ECO:0000256" key="5">
    <source>
        <dbReference type="SAM" id="SignalP"/>
    </source>
</evidence>
<evidence type="ECO:0000259" key="6">
    <source>
        <dbReference type="PROSITE" id="PS51007"/>
    </source>
</evidence>
<proteinExistence type="predicted"/>
<accession>A5FYU3</accession>
<dbReference type="InterPro" id="IPR009056">
    <property type="entry name" value="Cyt_c-like_dom"/>
</dbReference>
<dbReference type="GO" id="GO:0009055">
    <property type="term" value="F:electron transfer activity"/>
    <property type="evidence" value="ECO:0007669"/>
    <property type="project" value="InterPro"/>
</dbReference>
<dbReference type="EMBL" id="CP000697">
    <property type="protein sequence ID" value="ABQ30775.1"/>
    <property type="molecule type" value="Genomic_DNA"/>
</dbReference>
<evidence type="ECO:0000256" key="4">
    <source>
        <dbReference type="PROSITE-ProRule" id="PRU00433"/>
    </source>
</evidence>
<dbReference type="Pfam" id="PF13442">
    <property type="entry name" value="Cytochrome_CBB3"/>
    <property type="match status" value="1"/>
</dbReference>
<dbReference type="HOGENOM" id="CLU_130243_1_0_5"/>
<reference evidence="7 8" key="1">
    <citation type="submission" date="2007-05" db="EMBL/GenBank/DDBJ databases">
        <title>Complete sequence of chromosome of Acidiphilium cryptum JF-5.</title>
        <authorList>
            <consortium name="US DOE Joint Genome Institute"/>
            <person name="Copeland A."/>
            <person name="Lucas S."/>
            <person name="Lapidus A."/>
            <person name="Barry K."/>
            <person name="Detter J.C."/>
            <person name="Glavina del Rio T."/>
            <person name="Hammon N."/>
            <person name="Israni S."/>
            <person name="Dalin E."/>
            <person name="Tice H."/>
            <person name="Pitluck S."/>
            <person name="Sims D."/>
            <person name="Brettin T."/>
            <person name="Bruce D."/>
            <person name="Han C."/>
            <person name="Schmutz J."/>
            <person name="Larimer F."/>
            <person name="Land M."/>
            <person name="Hauser L."/>
            <person name="Kyrpides N."/>
            <person name="Kim E."/>
            <person name="Magnuson T."/>
            <person name="Richardson P."/>
        </authorList>
    </citation>
    <scope>NUCLEOTIDE SEQUENCE [LARGE SCALE GENOMIC DNA]</scope>
    <source>
        <strain evidence="7 8">JF-5</strain>
    </source>
</reference>
<dbReference type="KEGG" id="acr:Acry_1569"/>
<dbReference type="InterPro" id="IPR036909">
    <property type="entry name" value="Cyt_c-like_dom_sf"/>
</dbReference>
<evidence type="ECO:0000256" key="1">
    <source>
        <dbReference type="ARBA" id="ARBA00022617"/>
    </source>
</evidence>
<feature type="chain" id="PRO_5002683121" evidence="5">
    <location>
        <begin position="26"/>
        <end position="141"/>
    </location>
</feature>
<feature type="signal peptide" evidence="5">
    <location>
        <begin position="1"/>
        <end position="25"/>
    </location>
</feature>
<keyword evidence="2 4" id="KW-0479">Metal-binding</keyword>
<dbReference type="PROSITE" id="PS51007">
    <property type="entry name" value="CYTC"/>
    <property type="match status" value="1"/>
</dbReference>
<dbReference type="Proteomes" id="UP000000245">
    <property type="component" value="Chromosome"/>
</dbReference>
<dbReference type="SUPFAM" id="SSF46626">
    <property type="entry name" value="Cytochrome c"/>
    <property type="match status" value="1"/>
</dbReference>
<keyword evidence="5" id="KW-0732">Signal</keyword>
<gene>
    <name evidence="7" type="ordered locus">Acry_1569</name>
</gene>
<dbReference type="AlphaFoldDB" id="A5FYU3"/>